<dbReference type="Gene3D" id="3.40.1350.10">
    <property type="match status" value="1"/>
</dbReference>
<keyword evidence="3" id="KW-0540">Nuclease</keyword>
<name>A0A2U1UH91_9GAMM</name>
<dbReference type="Proteomes" id="UP000303847">
    <property type="component" value="Chromosome"/>
</dbReference>
<dbReference type="InterPro" id="IPR011335">
    <property type="entry name" value="Restrct_endonuc-II-like"/>
</dbReference>
<keyword evidence="1" id="KW-1133">Transmembrane helix</keyword>
<dbReference type="AlphaFoldDB" id="A0A2U1UH91"/>
<dbReference type="InterPro" id="IPR011856">
    <property type="entry name" value="tRNA_endonuc-like_dom_sf"/>
</dbReference>
<keyword evidence="3" id="KW-0378">Hydrolase</keyword>
<evidence type="ECO:0000259" key="2">
    <source>
        <dbReference type="Pfam" id="PF04471"/>
    </source>
</evidence>
<dbReference type="Proteomes" id="UP000295985">
    <property type="component" value="Unassembled WGS sequence"/>
</dbReference>
<dbReference type="EMBL" id="QDKK01000041">
    <property type="protein sequence ID" value="PWC21045.1"/>
    <property type="molecule type" value="Genomic_DNA"/>
</dbReference>
<dbReference type="PANTHER" id="PTHR30015">
    <property type="entry name" value="MRR RESTRICTION SYSTEM PROTEIN"/>
    <property type="match status" value="1"/>
</dbReference>
<reference evidence="4 6" key="2">
    <citation type="submission" date="2018-11" db="EMBL/GenBank/DDBJ databases">
        <title>Genome sequences of Brenneria nigrifluens and Brenneria rubrifaciens.</title>
        <authorList>
            <person name="Poret-Peterson A.T."/>
            <person name="McClean A.E."/>
            <person name="Kluepfel D.A."/>
        </authorList>
    </citation>
    <scope>NUCLEOTIDE SEQUENCE [LARGE SCALE GENOMIC DNA]</scope>
    <source>
        <strain evidence="4 6">ATCC 13028</strain>
    </source>
</reference>
<keyword evidence="1" id="KW-0812">Transmembrane</keyword>
<reference evidence="3 5" key="1">
    <citation type="submission" date="2018-04" db="EMBL/GenBank/DDBJ databases">
        <title>Brenneria corticis sp.nov.</title>
        <authorList>
            <person name="Li Y."/>
        </authorList>
    </citation>
    <scope>NUCLEOTIDE SEQUENCE [LARGE SCALE GENOMIC DNA]</scope>
    <source>
        <strain evidence="3 5">LMG 2694</strain>
    </source>
</reference>
<accession>A0A2U1UH91</accession>
<keyword evidence="6" id="KW-1185">Reference proteome</keyword>
<feature type="transmembrane region" description="Helical" evidence="1">
    <location>
        <begin position="12"/>
        <end position="34"/>
    </location>
</feature>
<dbReference type="InterPro" id="IPR052906">
    <property type="entry name" value="Type_IV_Methyl-Rstrct_Enzyme"/>
</dbReference>
<dbReference type="GO" id="GO:0003677">
    <property type="term" value="F:DNA binding"/>
    <property type="evidence" value="ECO:0007669"/>
    <property type="project" value="InterPro"/>
</dbReference>
<dbReference type="RefSeq" id="WP_009114252.1">
    <property type="nucleotide sequence ID" value="NZ_CP034036.1"/>
</dbReference>
<protein>
    <submittedName>
        <fullName evidence="3">Restriction endonuclease</fullName>
    </submittedName>
</protein>
<organism evidence="3 5">
    <name type="scientific">Brenneria nigrifluens DSM 30175 = ATCC 13028</name>
    <dbReference type="NCBI Taxonomy" id="1121120"/>
    <lineage>
        <taxon>Bacteria</taxon>
        <taxon>Pseudomonadati</taxon>
        <taxon>Pseudomonadota</taxon>
        <taxon>Gammaproteobacteria</taxon>
        <taxon>Enterobacterales</taxon>
        <taxon>Pectobacteriaceae</taxon>
        <taxon>Brenneria</taxon>
    </lineage>
</organism>
<feature type="domain" description="Restriction endonuclease type IV Mrr" evidence="2">
    <location>
        <begin position="72"/>
        <end position="182"/>
    </location>
</feature>
<dbReference type="SUPFAM" id="SSF52980">
    <property type="entry name" value="Restriction endonuclease-like"/>
    <property type="match status" value="1"/>
</dbReference>
<evidence type="ECO:0000313" key="3">
    <source>
        <dbReference type="EMBL" id="PWC21045.1"/>
    </source>
</evidence>
<dbReference type="InterPro" id="IPR007560">
    <property type="entry name" value="Restrct_endonuc_IV_Mrr"/>
</dbReference>
<dbReference type="OrthoDB" id="577942at2"/>
<dbReference type="GO" id="GO:0015666">
    <property type="term" value="F:restriction endodeoxyribonuclease activity"/>
    <property type="evidence" value="ECO:0007669"/>
    <property type="project" value="TreeGrafter"/>
</dbReference>
<dbReference type="GO" id="GO:0009307">
    <property type="term" value="P:DNA restriction-modification system"/>
    <property type="evidence" value="ECO:0007669"/>
    <property type="project" value="InterPro"/>
</dbReference>
<evidence type="ECO:0000313" key="4">
    <source>
        <dbReference type="EMBL" id="QCR06148.1"/>
    </source>
</evidence>
<sequence>MMPAPHLTAELMANPLLTTLLVGLFIGVMVTLNLRGCQKVSARRHRRYRAKAERVIQRLPQLSGDAQRLAYLRKINPYVFEELLLLAFERQGYPIVRNASYSGDGGLDGQVFIAGQRYLIQAKRYGKTITPAHIQQFGALLLRECCGGFFIHTGRTGELSRSLLRAHPQVQLISGQRLLDLLNGKASWDEVSFTPFKSQRSQSDASSL</sequence>
<dbReference type="PANTHER" id="PTHR30015:SF7">
    <property type="entry name" value="TYPE IV METHYL-DIRECTED RESTRICTION ENZYME ECOKMRR"/>
    <property type="match status" value="1"/>
</dbReference>
<evidence type="ECO:0000313" key="6">
    <source>
        <dbReference type="Proteomes" id="UP000303847"/>
    </source>
</evidence>
<keyword evidence="3" id="KW-0255">Endonuclease</keyword>
<evidence type="ECO:0000313" key="5">
    <source>
        <dbReference type="Proteomes" id="UP000295985"/>
    </source>
</evidence>
<evidence type="ECO:0000256" key="1">
    <source>
        <dbReference type="SAM" id="Phobius"/>
    </source>
</evidence>
<dbReference type="Pfam" id="PF04471">
    <property type="entry name" value="Mrr_cat"/>
    <property type="match status" value="1"/>
</dbReference>
<keyword evidence="1" id="KW-0472">Membrane</keyword>
<proteinExistence type="predicted"/>
<dbReference type="EMBL" id="CP034036">
    <property type="protein sequence ID" value="QCR06148.1"/>
    <property type="molecule type" value="Genomic_DNA"/>
</dbReference>
<gene>
    <name evidence="3" type="ORF">DDT54_19860</name>
    <name evidence="4" type="ORF">EH206_19470</name>
</gene>